<evidence type="ECO:0000256" key="3">
    <source>
        <dbReference type="ARBA" id="ARBA00022723"/>
    </source>
</evidence>
<accession>A0A9P4GZD1</accession>
<keyword evidence="11" id="KW-1185">Reference proteome</keyword>
<organism evidence="10 11">
    <name type="scientific">Setomelanomma holmii</name>
    <dbReference type="NCBI Taxonomy" id="210430"/>
    <lineage>
        <taxon>Eukaryota</taxon>
        <taxon>Fungi</taxon>
        <taxon>Dikarya</taxon>
        <taxon>Ascomycota</taxon>
        <taxon>Pezizomycotina</taxon>
        <taxon>Dothideomycetes</taxon>
        <taxon>Pleosporomycetidae</taxon>
        <taxon>Pleosporales</taxon>
        <taxon>Pleosporineae</taxon>
        <taxon>Phaeosphaeriaceae</taxon>
        <taxon>Setomelanomma</taxon>
    </lineage>
</organism>
<evidence type="ECO:0000256" key="7">
    <source>
        <dbReference type="ARBA" id="ARBA00023136"/>
    </source>
</evidence>
<evidence type="ECO:0000313" key="10">
    <source>
        <dbReference type="EMBL" id="KAF2024474.1"/>
    </source>
</evidence>
<dbReference type="PROSITE" id="PS51292">
    <property type="entry name" value="ZF_RING_CH"/>
    <property type="match status" value="1"/>
</dbReference>
<evidence type="ECO:0000256" key="2">
    <source>
        <dbReference type="ARBA" id="ARBA00022692"/>
    </source>
</evidence>
<evidence type="ECO:0000256" key="1">
    <source>
        <dbReference type="ARBA" id="ARBA00004141"/>
    </source>
</evidence>
<dbReference type="SUPFAM" id="SSF57850">
    <property type="entry name" value="RING/U-box"/>
    <property type="match status" value="1"/>
</dbReference>
<dbReference type="Gene3D" id="3.30.40.10">
    <property type="entry name" value="Zinc/RING finger domain, C3HC4 (zinc finger)"/>
    <property type="match status" value="1"/>
</dbReference>
<evidence type="ECO:0000259" key="9">
    <source>
        <dbReference type="PROSITE" id="PS51292"/>
    </source>
</evidence>
<dbReference type="Pfam" id="PF12906">
    <property type="entry name" value="RINGv"/>
    <property type="match status" value="1"/>
</dbReference>
<dbReference type="InterPro" id="IPR011016">
    <property type="entry name" value="Znf_RING-CH"/>
</dbReference>
<dbReference type="InterPro" id="IPR013083">
    <property type="entry name" value="Znf_RING/FYVE/PHD"/>
</dbReference>
<sequence length="555" mass="61743">MASFPPQRPASQRRSSPPAESSSSQSEQIPRTNSFSAQSVDSQTLLLNSPPKQSAKPAIEEQREAPAQSSSSEEEYEPRKCWICFNDETEDDENSSEWRSPCQCSLVAHEKCLLDWIADMEAPNSRRRAGTRASKVQCPQCKSEIKIERPRNYVVDAVRVGERFAGTLLLPGFALVTGTALYSTLTLAGTHTIYSVFGTRDALQILAPLYEAPDMRISSPVLRLFAHLQKHWRLDLGLPLIPTVLVASRTTFADSFLPFLPLIFFVSSRLPGDEMLQLQWPPSAAFSFAALPYVRGFYNAFWERVCLPQEQQWLKEIQPRAGTEDAVEVQEQLDNEHDHIHDHDHDHDDIEIEVDFDIFGDWNNGGAADNNEAEENPPVPIARGPARPIDAPPMDDEMPALIEVEVQEAAPAPNVPAQPAQPRQRVRRERNIAFSTTSLADTILGALIFPSIAAAMGELLRYTLPESWVTPPSGAPATSWLGGWISTGGRVGTKGRPTGFLQTRWGRSLVGGCLFVGLKDAVLMYVRWKMAQNHRRRKILDFDPKDRRGGRAAAS</sequence>
<dbReference type="OrthoDB" id="5817083at2759"/>
<dbReference type="GO" id="GO:0016020">
    <property type="term" value="C:membrane"/>
    <property type="evidence" value="ECO:0007669"/>
    <property type="project" value="UniProtKB-SubCell"/>
</dbReference>
<evidence type="ECO:0000313" key="11">
    <source>
        <dbReference type="Proteomes" id="UP000799777"/>
    </source>
</evidence>
<feature type="compositionally biased region" description="Low complexity" evidence="8">
    <location>
        <begin position="9"/>
        <end position="31"/>
    </location>
</feature>
<name>A0A9P4GZD1_9PLEO</name>
<keyword evidence="3" id="KW-0479">Metal-binding</keyword>
<comment type="caution">
    <text evidence="10">The sequence shown here is derived from an EMBL/GenBank/DDBJ whole genome shotgun (WGS) entry which is preliminary data.</text>
</comment>
<dbReference type="GO" id="GO:0008270">
    <property type="term" value="F:zinc ion binding"/>
    <property type="evidence" value="ECO:0007669"/>
    <property type="project" value="UniProtKB-KW"/>
</dbReference>
<keyword evidence="4" id="KW-0863">Zinc-finger</keyword>
<dbReference type="Proteomes" id="UP000799777">
    <property type="component" value="Unassembled WGS sequence"/>
</dbReference>
<evidence type="ECO:0000256" key="8">
    <source>
        <dbReference type="SAM" id="MobiDB-lite"/>
    </source>
</evidence>
<keyword evidence="5" id="KW-0862">Zinc</keyword>
<protein>
    <recommendedName>
        <fullName evidence="9">RING-CH-type domain-containing protein</fullName>
    </recommendedName>
</protein>
<feature type="compositionally biased region" description="Polar residues" evidence="8">
    <location>
        <begin position="32"/>
        <end position="52"/>
    </location>
</feature>
<evidence type="ECO:0000256" key="4">
    <source>
        <dbReference type="ARBA" id="ARBA00022771"/>
    </source>
</evidence>
<feature type="region of interest" description="Disordered" evidence="8">
    <location>
        <begin position="1"/>
        <end position="73"/>
    </location>
</feature>
<evidence type="ECO:0000256" key="5">
    <source>
        <dbReference type="ARBA" id="ARBA00022833"/>
    </source>
</evidence>
<reference evidence="10" key="1">
    <citation type="journal article" date="2020" name="Stud. Mycol.">
        <title>101 Dothideomycetes genomes: a test case for predicting lifestyles and emergence of pathogens.</title>
        <authorList>
            <person name="Haridas S."/>
            <person name="Albert R."/>
            <person name="Binder M."/>
            <person name="Bloem J."/>
            <person name="Labutti K."/>
            <person name="Salamov A."/>
            <person name="Andreopoulos B."/>
            <person name="Baker S."/>
            <person name="Barry K."/>
            <person name="Bills G."/>
            <person name="Bluhm B."/>
            <person name="Cannon C."/>
            <person name="Castanera R."/>
            <person name="Culley D."/>
            <person name="Daum C."/>
            <person name="Ezra D."/>
            <person name="Gonzalez J."/>
            <person name="Henrissat B."/>
            <person name="Kuo A."/>
            <person name="Liang C."/>
            <person name="Lipzen A."/>
            <person name="Lutzoni F."/>
            <person name="Magnuson J."/>
            <person name="Mondo S."/>
            <person name="Nolan M."/>
            <person name="Ohm R."/>
            <person name="Pangilinan J."/>
            <person name="Park H.-J."/>
            <person name="Ramirez L."/>
            <person name="Alfaro M."/>
            <person name="Sun H."/>
            <person name="Tritt A."/>
            <person name="Yoshinaga Y."/>
            <person name="Zwiers L.-H."/>
            <person name="Turgeon B."/>
            <person name="Goodwin S."/>
            <person name="Spatafora J."/>
            <person name="Crous P."/>
            <person name="Grigoriev I."/>
        </authorList>
    </citation>
    <scope>NUCLEOTIDE SEQUENCE</scope>
    <source>
        <strain evidence="10">CBS 110217</strain>
    </source>
</reference>
<keyword evidence="6" id="KW-1133">Transmembrane helix</keyword>
<keyword evidence="7" id="KW-0472">Membrane</keyword>
<feature type="region of interest" description="Disordered" evidence="8">
    <location>
        <begin position="365"/>
        <end position="384"/>
    </location>
</feature>
<dbReference type="EMBL" id="ML978294">
    <property type="protein sequence ID" value="KAF2024474.1"/>
    <property type="molecule type" value="Genomic_DNA"/>
</dbReference>
<proteinExistence type="predicted"/>
<dbReference type="PANTHER" id="PTHR46283">
    <property type="entry name" value="E3 UBIQUITIN-PROTEIN LIGASE MARCH5"/>
    <property type="match status" value="1"/>
</dbReference>
<comment type="subcellular location">
    <subcellularLocation>
        <location evidence="1">Membrane</location>
        <topology evidence="1">Multi-pass membrane protein</topology>
    </subcellularLocation>
</comment>
<dbReference type="AlphaFoldDB" id="A0A9P4GZD1"/>
<feature type="domain" description="RING-CH-type" evidence="9">
    <location>
        <begin position="73"/>
        <end position="148"/>
    </location>
</feature>
<dbReference type="SMART" id="SM00744">
    <property type="entry name" value="RINGv"/>
    <property type="match status" value="1"/>
</dbReference>
<evidence type="ECO:0000256" key="6">
    <source>
        <dbReference type="ARBA" id="ARBA00022989"/>
    </source>
</evidence>
<gene>
    <name evidence="10" type="ORF">EK21DRAFT_104634</name>
</gene>
<keyword evidence="2" id="KW-0812">Transmembrane</keyword>